<gene>
    <name evidence="8" type="ORF">EKN06_14785</name>
</gene>
<evidence type="ECO:0000256" key="1">
    <source>
        <dbReference type="ARBA" id="ARBA00001936"/>
    </source>
</evidence>
<comment type="cofactor">
    <cofactor evidence="2">
        <name>Mg(2+)</name>
        <dbReference type="ChEBI" id="CHEBI:18420"/>
    </cofactor>
</comment>
<keyword evidence="5" id="KW-0460">Magnesium</keyword>
<dbReference type="CDD" id="cd18870">
    <property type="entry name" value="NUDIX_AcylCoAdiphos_Nudt19"/>
    <property type="match status" value="1"/>
</dbReference>
<dbReference type="InterPro" id="IPR015797">
    <property type="entry name" value="NUDIX_hydrolase-like_dom_sf"/>
</dbReference>
<dbReference type="Proteomes" id="UP000283003">
    <property type="component" value="Unassembled WGS sequence"/>
</dbReference>
<evidence type="ECO:0000256" key="5">
    <source>
        <dbReference type="ARBA" id="ARBA00022842"/>
    </source>
</evidence>
<evidence type="ECO:0000256" key="4">
    <source>
        <dbReference type="ARBA" id="ARBA00022801"/>
    </source>
</evidence>
<evidence type="ECO:0000313" key="8">
    <source>
        <dbReference type="EMBL" id="RVQ64859.1"/>
    </source>
</evidence>
<organism evidence="8 9">
    <name type="scientific">Croceicoccus ponticola</name>
    <dbReference type="NCBI Taxonomy" id="2217664"/>
    <lineage>
        <taxon>Bacteria</taxon>
        <taxon>Pseudomonadati</taxon>
        <taxon>Pseudomonadota</taxon>
        <taxon>Alphaproteobacteria</taxon>
        <taxon>Sphingomonadales</taxon>
        <taxon>Erythrobacteraceae</taxon>
        <taxon>Croceicoccus</taxon>
    </lineage>
</organism>
<evidence type="ECO:0000313" key="9">
    <source>
        <dbReference type="Proteomes" id="UP000283003"/>
    </source>
</evidence>
<evidence type="ECO:0000256" key="3">
    <source>
        <dbReference type="ARBA" id="ARBA00022723"/>
    </source>
</evidence>
<feature type="domain" description="Nudix hydrolase" evidence="7">
    <location>
        <begin position="9"/>
        <end position="194"/>
    </location>
</feature>
<keyword evidence="3" id="KW-0479">Metal-binding</keyword>
<dbReference type="PROSITE" id="PS51462">
    <property type="entry name" value="NUDIX"/>
    <property type="match status" value="1"/>
</dbReference>
<accession>A0A437GU95</accession>
<dbReference type="Gene3D" id="3.90.79.10">
    <property type="entry name" value="Nucleoside Triphosphate Pyrophosphohydrolase"/>
    <property type="match status" value="1"/>
</dbReference>
<dbReference type="InterPro" id="IPR000086">
    <property type="entry name" value="NUDIX_hydrolase_dom"/>
</dbReference>
<dbReference type="InterPro" id="IPR039121">
    <property type="entry name" value="NUDT19"/>
</dbReference>
<evidence type="ECO:0000256" key="2">
    <source>
        <dbReference type="ARBA" id="ARBA00001946"/>
    </source>
</evidence>
<keyword evidence="9" id="KW-1185">Reference proteome</keyword>
<comment type="caution">
    <text evidence="8">The sequence shown here is derived from an EMBL/GenBank/DDBJ whole genome shotgun (WGS) entry which is preliminary data.</text>
</comment>
<dbReference type="EMBL" id="RXOL01000011">
    <property type="protein sequence ID" value="RVQ64859.1"/>
    <property type="molecule type" value="Genomic_DNA"/>
</dbReference>
<evidence type="ECO:0000259" key="7">
    <source>
        <dbReference type="PROSITE" id="PS51462"/>
    </source>
</evidence>
<keyword evidence="6" id="KW-0464">Manganese</keyword>
<dbReference type="GO" id="GO:0016818">
    <property type="term" value="F:hydrolase activity, acting on acid anhydrides, in phosphorus-containing anhydrides"/>
    <property type="evidence" value="ECO:0007669"/>
    <property type="project" value="InterPro"/>
</dbReference>
<dbReference type="OrthoDB" id="7183442at2"/>
<dbReference type="RefSeq" id="WP_127613677.1">
    <property type="nucleotide sequence ID" value="NZ_RXOL01000011.1"/>
</dbReference>
<dbReference type="PANTHER" id="PTHR12318">
    <property type="entry name" value="TESTOSTERONE-REGULATED PROTEIN RP2"/>
    <property type="match status" value="1"/>
</dbReference>
<dbReference type="SUPFAM" id="SSF55811">
    <property type="entry name" value="Nudix"/>
    <property type="match status" value="1"/>
</dbReference>
<dbReference type="GO" id="GO:0046872">
    <property type="term" value="F:metal ion binding"/>
    <property type="evidence" value="ECO:0007669"/>
    <property type="project" value="UniProtKB-KW"/>
</dbReference>
<reference evidence="8 9" key="1">
    <citation type="submission" date="2018-12" db="EMBL/GenBank/DDBJ databases">
        <title>Croceicoccus ponticola sp. nov., a lipolytic bacterium isolated from seawater.</title>
        <authorList>
            <person name="Yoon J.-H."/>
        </authorList>
    </citation>
    <scope>NUCLEOTIDE SEQUENCE [LARGE SCALE GENOMIC DNA]</scope>
    <source>
        <strain evidence="8 9">GM-16</strain>
    </source>
</reference>
<evidence type="ECO:0000256" key="6">
    <source>
        <dbReference type="ARBA" id="ARBA00023211"/>
    </source>
</evidence>
<dbReference type="PANTHER" id="PTHR12318:SF0">
    <property type="entry name" value="ACYL-COENZYME A DIPHOSPHATASE NUDT19"/>
    <property type="match status" value="1"/>
</dbReference>
<name>A0A437GU95_9SPHN</name>
<comment type="cofactor">
    <cofactor evidence="1">
        <name>Mn(2+)</name>
        <dbReference type="ChEBI" id="CHEBI:29035"/>
    </cofactor>
</comment>
<dbReference type="AlphaFoldDB" id="A0A437GU95"/>
<proteinExistence type="predicted"/>
<sequence length="262" mass="28460">MPEHAPLAELRAAASLIVFRNGPTAPELLMIHRSTHLAFGGGAVVFPGGRVDPEDMEMAASLPGDRDWNAARITCVRETLEETGLLIGVSGSVDKEKATAARDAVAQGRSFARVLADCDLALDVEGFVPFARWYPPGRATRRFDTRFLLADIGTGAVSLSADGTETSNQFWASATEIMAMGDRGEIDLMFPTRANLARLGALGEFDRAREDSLSREIQSITGIIEEREGRRWLTVPAGHGYPDYAELLETALRGDEKKRGDQ</sequence>
<protein>
    <submittedName>
        <fullName evidence="8">NUDIX hydrolase</fullName>
    </submittedName>
</protein>
<keyword evidence="4 8" id="KW-0378">Hydrolase</keyword>